<dbReference type="GO" id="GO:0016805">
    <property type="term" value="F:dipeptidase activity"/>
    <property type="evidence" value="ECO:0007669"/>
    <property type="project" value="InterPro"/>
</dbReference>
<dbReference type="Gene3D" id="3.40.630.10">
    <property type="entry name" value="Zn peptidases"/>
    <property type="match status" value="1"/>
</dbReference>
<dbReference type="Proteomes" id="UP000076532">
    <property type="component" value="Unassembled WGS sequence"/>
</dbReference>
<comment type="similarity">
    <text evidence="1 2">Belongs to the peptidase M20A family.</text>
</comment>
<accession>A0A166KS99</accession>
<feature type="domain" description="Peptidase M20 dimerisation" evidence="3">
    <location>
        <begin position="206"/>
        <end position="300"/>
    </location>
</feature>
<reference evidence="4 5" key="1">
    <citation type="journal article" date="2016" name="Mol. Biol. Evol.">
        <title>Comparative Genomics of Early-Diverging Mushroom-Forming Fungi Provides Insights into the Origins of Lignocellulose Decay Capabilities.</title>
        <authorList>
            <person name="Nagy L.G."/>
            <person name="Riley R."/>
            <person name="Tritt A."/>
            <person name="Adam C."/>
            <person name="Daum C."/>
            <person name="Floudas D."/>
            <person name="Sun H."/>
            <person name="Yadav J.S."/>
            <person name="Pangilinan J."/>
            <person name="Larsson K.H."/>
            <person name="Matsuura K."/>
            <person name="Barry K."/>
            <person name="Labutti K."/>
            <person name="Kuo R."/>
            <person name="Ohm R.A."/>
            <person name="Bhattacharya S.S."/>
            <person name="Shirouzu T."/>
            <person name="Yoshinaga Y."/>
            <person name="Martin F.M."/>
            <person name="Grigoriev I.V."/>
            <person name="Hibbett D.S."/>
        </authorList>
    </citation>
    <scope>NUCLEOTIDE SEQUENCE [LARGE SCALE GENOMIC DNA]</scope>
    <source>
        <strain evidence="4 5">CBS 109695</strain>
    </source>
</reference>
<dbReference type="CDD" id="cd05672">
    <property type="entry name" value="M20_ACY1L2-like"/>
    <property type="match status" value="1"/>
</dbReference>
<protein>
    <recommendedName>
        <fullName evidence="2">Peptidase M20 domain-containing protein 2</fullName>
    </recommendedName>
</protein>
<evidence type="ECO:0000259" key="3">
    <source>
        <dbReference type="Pfam" id="PF07687"/>
    </source>
</evidence>
<dbReference type="FunFam" id="3.30.70.360:FF:000004">
    <property type="entry name" value="Peptidase M20 domain-containing protein 2"/>
    <property type="match status" value="1"/>
</dbReference>
<dbReference type="InterPro" id="IPR011650">
    <property type="entry name" value="Peptidase_M20_dimer"/>
</dbReference>
<dbReference type="Gene3D" id="3.30.70.360">
    <property type="match status" value="1"/>
</dbReference>
<proteinExistence type="inferred from homology"/>
<dbReference type="OrthoDB" id="6119954at2759"/>
<name>A0A166KS99_9AGAM</name>
<evidence type="ECO:0000313" key="4">
    <source>
        <dbReference type="EMBL" id="KZP22203.1"/>
    </source>
</evidence>
<organism evidence="4 5">
    <name type="scientific">Athelia psychrophila</name>
    <dbReference type="NCBI Taxonomy" id="1759441"/>
    <lineage>
        <taxon>Eukaryota</taxon>
        <taxon>Fungi</taxon>
        <taxon>Dikarya</taxon>
        <taxon>Basidiomycota</taxon>
        <taxon>Agaricomycotina</taxon>
        <taxon>Agaricomycetes</taxon>
        <taxon>Agaricomycetidae</taxon>
        <taxon>Atheliales</taxon>
        <taxon>Atheliaceae</taxon>
        <taxon>Athelia</taxon>
    </lineage>
</organism>
<dbReference type="SUPFAM" id="SSF53187">
    <property type="entry name" value="Zn-dependent exopeptidases"/>
    <property type="match status" value="1"/>
</dbReference>
<gene>
    <name evidence="4" type="ORF">FIBSPDRAFT_787376</name>
</gene>
<dbReference type="STRING" id="436010.A0A166KS99"/>
<dbReference type="Pfam" id="PF01546">
    <property type="entry name" value="Peptidase_M20"/>
    <property type="match status" value="1"/>
</dbReference>
<evidence type="ECO:0000256" key="1">
    <source>
        <dbReference type="ARBA" id="ARBA00006247"/>
    </source>
</evidence>
<sequence length="434" mass="47126">MTQLSDLEASSSIWQLDDAHDVDALAASLRAQAEHSDILDAIEICINSSSDKLRKLSIQIHDLPELKFEEKHAHDVLTEFMEKEGFNIDRHYQLPTAWRATYTRGSGGRTIGINSEMDALPGIGHACGHNLIAIAGVAVACAIKSVMEQFDISGRILLLGTPGEEGGFGKDMLFEKGAYDGMDACLMCHPAPGPQSSISLTSSLALIRFDVEYSGHSAHAALSPWEGQNALDAAVLAYTSISTLRQQVKSTHRVHGVFGGHNWTPNIIPDNSQMQWYVRAPTMAEAKETAKRVTACFEAASLASGCKVKVTELEHPAFDLRQNTALGSELTKIVESRYGVIDYEYGIKDASTDFGRISYELPSLHPGFSIPTEDNGGNHTSGFTKAARTLEAHKACLNVSKALAALGVKVLADADFTKKVKESFEEDKKHRGLL</sequence>
<dbReference type="InterPro" id="IPR017439">
    <property type="entry name" value="Amidohydrolase"/>
</dbReference>
<dbReference type="InterPro" id="IPR002933">
    <property type="entry name" value="Peptidase_M20"/>
</dbReference>
<dbReference type="PANTHER" id="PTHR30575">
    <property type="entry name" value="PEPTIDASE M20"/>
    <property type="match status" value="1"/>
</dbReference>
<dbReference type="EMBL" id="KV417541">
    <property type="protein sequence ID" value="KZP22203.1"/>
    <property type="molecule type" value="Genomic_DNA"/>
</dbReference>
<dbReference type="AlphaFoldDB" id="A0A166KS99"/>
<dbReference type="PIRSF" id="PIRSF037226">
    <property type="entry name" value="Amidohydrolase_ACY1L2_prd"/>
    <property type="match status" value="1"/>
</dbReference>
<dbReference type="SUPFAM" id="SSF55031">
    <property type="entry name" value="Bacterial exopeptidase dimerisation domain"/>
    <property type="match status" value="1"/>
</dbReference>
<dbReference type="NCBIfam" id="TIGR01891">
    <property type="entry name" value="amidohydrolases"/>
    <property type="match status" value="1"/>
</dbReference>
<dbReference type="PANTHER" id="PTHR30575:SF0">
    <property type="entry name" value="XAA-ARG DIPEPTIDASE"/>
    <property type="match status" value="1"/>
</dbReference>
<dbReference type="Pfam" id="PF07687">
    <property type="entry name" value="M20_dimer"/>
    <property type="match status" value="1"/>
</dbReference>
<evidence type="ECO:0000256" key="2">
    <source>
        <dbReference type="PIRNR" id="PIRNR037226"/>
    </source>
</evidence>
<dbReference type="InterPro" id="IPR036264">
    <property type="entry name" value="Bact_exopeptidase_dim_dom"/>
</dbReference>
<dbReference type="InterPro" id="IPR017144">
    <property type="entry name" value="Xaa-Arg_dipeptidase"/>
</dbReference>
<keyword evidence="5" id="KW-1185">Reference proteome</keyword>
<dbReference type="InterPro" id="IPR052030">
    <property type="entry name" value="Peptidase_M20/M20A_hydrolases"/>
</dbReference>
<evidence type="ECO:0000313" key="5">
    <source>
        <dbReference type="Proteomes" id="UP000076532"/>
    </source>
</evidence>